<dbReference type="GO" id="GO:0005737">
    <property type="term" value="C:cytoplasm"/>
    <property type="evidence" value="ECO:0007669"/>
    <property type="project" value="UniProtKB-SubCell"/>
</dbReference>
<dbReference type="GO" id="GO:0033890">
    <property type="term" value="F:ribonuclease D activity"/>
    <property type="evidence" value="ECO:0007669"/>
    <property type="project" value="UniProtKB-UniRule"/>
</dbReference>
<dbReference type="InterPro" id="IPR012337">
    <property type="entry name" value="RNaseH-like_sf"/>
</dbReference>
<dbReference type="Gene3D" id="1.10.150.80">
    <property type="entry name" value="HRDC domain"/>
    <property type="match status" value="1"/>
</dbReference>
<sequence length="441" mass="49844">MSLRPGWDYWKTGSAREFCKPSDDIAFAVRYNMLMNDQPPRIITQSRDLAELCGALAKADYITVDTEFMRESTYWPKLCLIQVASREVEALIDPLVVGDLAAQIAFLRPFFDLMANENVVKVFHSGRQDIEIIYHLAGLIPKPVFDTQIAAMVCGFGESVGYVSLVNKLCRTKLDKTSRFTDWSRRPLSRNQLDYALADVTHLRDVYEKLRRKLRANRREPWLAEEMADLTDPANYAMTPEDAWKRMKLKVRTRRQLAVLMEIAAWRERLAQEVNQPRPRILKDDAINDVAIQAPQSVEELSRLRTISEGFARSARGQEILAAVARGLECELDHVPELKRGEPMPPQAQAVADLLRVLLKAVAARNDVAPRLIATSDDLDKIAVDSEADVHALHGWRRELFGEKALALKAGRLTLGIEDGQVTTFPSAAEDNTERPQRARG</sequence>
<dbReference type="GO" id="GO:0008408">
    <property type="term" value="F:3'-5' exonuclease activity"/>
    <property type="evidence" value="ECO:0007669"/>
    <property type="project" value="InterPro"/>
</dbReference>
<dbReference type="InterPro" id="IPR036397">
    <property type="entry name" value="RNaseH_sf"/>
</dbReference>
<evidence type="ECO:0000256" key="1">
    <source>
        <dbReference type="ARBA" id="ARBA00022490"/>
    </source>
</evidence>
<dbReference type="EC" id="3.1.13.5" evidence="6"/>
<evidence type="ECO:0000256" key="5">
    <source>
        <dbReference type="ARBA" id="ARBA00022839"/>
    </source>
</evidence>
<evidence type="ECO:0000256" key="6">
    <source>
        <dbReference type="HAMAP-Rule" id="MF_01899"/>
    </source>
</evidence>
<evidence type="ECO:0000256" key="4">
    <source>
        <dbReference type="ARBA" id="ARBA00022801"/>
    </source>
</evidence>
<protein>
    <recommendedName>
        <fullName evidence="6">Ribonuclease D</fullName>
        <shortName evidence="6">RNase D</shortName>
        <ecNumber evidence="6">3.1.13.5</ecNumber>
    </recommendedName>
</protein>
<dbReference type="Pfam" id="PF01612">
    <property type="entry name" value="DNA_pol_A_exo1"/>
    <property type="match status" value="1"/>
</dbReference>
<dbReference type="HAMAP" id="MF_01899">
    <property type="entry name" value="RNase_D"/>
    <property type="match status" value="1"/>
</dbReference>
<dbReference type="Proteomes" id="UP000266273">
    <property type="component" value="Unassembled WGS sequence"/>
</dbReference>
<dbReference type="InterPro" id="IPR051086">
    <property type="entry name" value="RNase_D-like"/>
</dbReference>
<accession>A0A397Q5R5</accession>
<keyword evidence="9" id="KW-1185">Reference proteome</keyword>
<dbReference type="NCBIfam" id="TIGR01388">
    <property type="entry name" value="rnd"/>
    <property type="match status" value="1"/>
</dbReference>
<comment type="subcellular location">
    <subcellularLocation>
        <location evidence="6">Cytoplasm</location>
    </subcellularLocation>
</comment>
<dbReference type="GO" id="GO:0042780">
    <property type="term" value="P:tRNA 3'-end processing"/>
    <property type="evidence" value="ECO:0007669"/>
    <property type="project" value="UniProtKB-UniRule"/>
</dbReference>
<dbReference type="SUPFAM" id="SSF47819">
    <property type="entry name" value="HRDC-like"/>
    <property type="match status" value="2"/>
</dbReference>
<dbReference type="GO" id="GO:0003676">
    <property type="term" value="F:nucleic acid binding"/>
    <property type="evidence" value="ECO:0007669"/>
    <property type="project" value="InterPro"/>
</dbReference>
<dbReference type="InterPro" id="IPR002121">
    <property type="entry name" value="HRDC_dom"/>
</dbReference>
<evidence type="ECO:0000313" key="9">
    <source>
        <dbReference type="Proteomes" id="UP000266273"/>
    </source>
</evidence>
<comment type="cofactor">
    <cofactor evidence="6">
        <name>a divalent metal cation</name>
        <dbReference type="ChEBI" id="CHEBI:60240"/>
    </cofactor>
</comment>
<dbReference type="SMART" id="SM00341">
    <property type="entry name" value="HRDC"/>
    <property type="match status" value="1"/>
</dbReference>
<dbReference type="InterPro" id="IPR010997">
    <property type="entry name" value="HRDC-like_sf"/>
</dbReference>
<name>A0A397Q5R5_9HYPH</name>
<evidence type="ECO:0000259" key="7">
    <source>
        <dbReference type="PROSITE" id="PS50967"/>
    </source>
</evidence>
<gene>
    <name evidence="6" type="primary">rnd</name>
    <name evidence="8" type="ORF">BXY53_1943</name>
</gene>
<dbReference type="InterPro" id="IPR002562">
    <property type="entry name" value="3'-5'_exonuclease_dom"/>
</dbReference>
<proteinExistence type="inferred from homology"/>
<dbReference type="Pfam" id="PF00570">
    <property type="entry name" value="HRDC"/>
    <property type="match status" value="1"/>
</dbReference>
<evidence type="ECO:0000313" key="8">
    <source>
        <dbReference type="EMBL" id="RIA56830.1"/>
    </source>
</evidence>
<dbReference type="AlphaFoldDB" id="A0A397Q5R5"/>
<dbReference type="SUPFAM" id="SSF53098">
    <property type="entry name" value="Ribonuclease H-like"/>
    <property type="match status" value="1"/>
</dbReference>
<dbReference type="Gene3D" id="3.30.420.10">
    <property type="entry name" value="Ribonuclease H-like superfamily/Ribonuclease H"/>
    <property type="match status" value="1"/>
</dbReference>
<keyword evidence="5 6" id="KW-0269">Exonuclease</keyword>
<keyword evidence="1 6" id="KW-0963">Cytoplasm</keyword>
<reference evidence="8 9" key="1">
    <citation type="submission" date="2018-08" db="EMBL/GenBank/DDBJ databases">
        <title>Genomic Encyclopedia of Archaeal and Bacterial Type Strains, Phase II (KMG-II): from individual species to whole genera.</title>
        <authorList>
            <person name="Goeker M."/>
        </authorList>
    </citation>
    <scope>NUCLEOTIDE SEQUENCE [LARGE SCALE GENOMIC DNA]</scope>
    <source>
        <strain evidence="8 9">DSM 5002</strain>
    </source>
</reference>
<feature type="domain" description="HRDC" evidence="7">
    <location>
        <begin position="253"/>
        <end position="334"/>
    </location>
</feature>
<dbReference type="PANTHER" id="PTHR47649">
    <property type="entry name" value="RIBONUCLEASE D"/>
    <property type="match status" value="1"/>
</dbReference>
<keyword evidence="4 6" id="KW-0378">Hydrolase</keyword>
<dbReference type="InterPro" id="IPR044876">
    <property type="entry name" value="HRDC_dom_sf"/>
</dbReference>
<comment type="similarity">
    <text evidence="6">Belongs to the RNase D family.</text>
</comment>
<dbReference type="EMBL" id="QXDF01000001">
    <property type="protein sequence ID" value="RIA56830.1"/>
    <property type="molecule type" value="Genomic_DNA"/>
</dbReference>
<evidence type="ECO:0000256" key="3">
    <source>
        <dbReference type="ARBA" id="ARBA00022722"/>
    </source>
</evidence>
<keyword evidence="2 6" id="KW-0819">tRNA processing</keyword>
<dbReference type="SMART" id="SM00474">
    <property type="entry name" value="35EXOc"/>
    <property type="match status" value="1"/>
</dbReference>
<evidence type="ECO:0000256" key="2">
    <source>
        <dbReference type="ARBA" id="ARBA00022694"/>
    </source>
</evidence>
<comment type="catalytic activity">
    <reaction evidence="6">
        <text>Exonucleolytic cleavage that removes extra residues from the 3'-terminus of tRNA to produce 5'-mononucleotides.</text>
        <dbReference type="EC" id="3.1.13.5"/>
    </reaction>
</comment>
<dbReference type="PANTHER" id="PTHR47649:SF1">
    <property type="entry name" value="RIBONUCLEASE D"/>
    <property type="match status" value="1"/>
</dbReference>
<dbReference type="GO" id="GO:0000166">
    <property type="term" value="F:nucleotide binding"/>
    <property type="evidence" value="ECO:0007669"/>
    <property type="project" value="InterPro"/>
</dbReference>
<comment type="function">
    <text evidence="6">Exonuclease involved in the 3' processing of various precursor tRNAs. Initiates hydrolysis at the 3'-terminus of an RNA molecule and releases 5'-mononucleotides.</text>
</comment>
<keyword evidence="3 6" id="KW-0540">Nuclease</keyword>
<organism evidence="8 9">
    <name type="scientific">Dichotomicrobium thermohalophilum</name>
    <dbReference type="NCBI Taxonomy" id="933063"/>
    <lineage>
        <taxon>Bacteria</taxon>
        <taxon>Pseudomonadati</taxon>
        <taxon>Pseudomonadota</taxon>
        <taxon>Alphaproteobacteria</taxon>
        <taxon>Hyphomicrobiales</taxon>
        <taxon>Hyphomicrobiaceae</taxon>
        <taxon>Dichotomicrobium</taxon>
    </lineage>
</organism>
<dbReference type="PROSITE" id="PS50967">
    <property type="entry name" value="HRDC"/>
    <property type="match status" value="1"/>
</dbReference>
<dbReference type="CDD" id="cd06142">
    <property type="entry name" value="RNaseD_exo"/>
    <property type="match status" value="1"/>
</dbReference>
<dbReference type="InterPro" id="IPR006292">
    <property type="entry name" value="RNase_D"/>
</dbReference>
<comment type="caution">
    <text evidence="8">The sequence shown here is derived from an EMBL/GenBank/DDBJ whole genome shotgun (WGS) entry which is preliminary data.</text>
</comment>